<name>A0AA35WXT8_GEOBA</name>
<gene>
    <name evidence="1" type="ORF">GBAR_LOCUS20627</name>
</gene>
<reference evidence="1" key="1">
    <citation type="submission" date="2023-03" db="EMBL/GenBank/DDBJ databases">
        <authorList>
            <person name="Steffen K."/>
            <person name="Cardenas P."/>
        </authorList>
    </citation>
    <scope>NUCLEOTIDE SEQUENCE</scope>
</reference>
<comment type="caution">
    <text evidence="1">The sequence shown here is derived from an EMBL/GenBank/DDBJ whole genome shotgun (WGS) entry which is preliminary data.</text>
</comment>
<evidence type="ECO:0000313" key="2">
    <source>
        <dbReference type="Proteomes" id="UP001174909"/>
    </source>
</evidence>
<feature type="non-terminal residue" evidence="1">
    <location>
        <position position="1"/>
    </location>
</feature>
<sequence>YARGVNKPCPSLDRAAYVCVYHLVDQRDLVEMAEAPTTGGEVLTPNDAVKVLEELLPAQNQSYELGLRLNLK</sequence>
<evidence type="ECO:0000313" key="1">
    <source>
        <dbReference type="EMBL" id="CAI8036819.1"/>
    </source>
</evidence>
<dbReference type="Proteomes" id="UP001174909">
    <property type="component" value="Unassembled WGS sequence"/>
</dbReference>
<dbReference type="AlphaFoldDB" id="A0AA35WXT8"/>
<keyword evidence="2" id="KW-1185">Reference proteome</keyword>
<feature type="non-terminal residue" evidence="1">
    <location>
        <position position="72"/>
    </location>
</feature>
<dbReference type="EMBL" id="CASHTH010002899">
    <property type="protein sequence ID" value="CAI8036819.1"/>
    <property type="molecule type" value="Genomic_DNA"/>
</dbReference>
<proteinExistence type="predicted"/>
<organism evidence="1 2">
    <name type="scientific">Geodia barretti</name>
    <name type="common">Barrett's horny sponge</name>
    <dbReference type="NCBI Taxonomy" id="519541"/>
    <lineage>
        <taxon>Eukaryota</taxon>
        <taxon>Metazoa</taxon>
        <taxon>Porifera</taxon>
        <taxon>Demospongiae</taxon>
        <taxon>Heteroscleromorpha</taxon>
        <taxon>Tetractinellida</taxon>
        <taxon>Astrophorina</taxon>
        <taxon>Geodiidae</taxon>
        <taxon>Geodia</taxon>
    </lineage>
</organism>
<protein>
    <submittedName>
        <fullName evidence="1">Uncharacterized protein</fullName>
    </submittedName>
</protein>
<accession>A0AA35WXT8</accession>